<reference evidence="2" key="1">
    <citation type="submission" date="2020-03" db="EMBL/GenBank/DDBJ databases">
        <authorList>
            <person name="Guo F."/>
        </authorList>
    </citation>
    <scope>NUCLEOTIDE SEQUENCE</scope>
    <source>
        <strain evidence="2">JCM 30134</strain>
    </source>
</reference>
<keyword evidence="1" id="KW-0812">Transmembrane</keyword>
<dbReference type="RefSeq" id="WP_167181444.1">
    <property type="nucleotide sequence ID" value="NZ_JAAONZ010000002.1"/>
</dbReference>
<gene>
    <name evidence="2" type="ORF">G8770_02460</name>
</gene>
<dbReference type="InterPro" id="IPR025498">
    <property type="entry name" value="DUF4389"/>
</dbReference>
<keyword evidence="3" id="KW-1185">Reference proteome</keyword>
<dbReference type="Pfam" id="PF14333">
    <property type="entry name" value="DUF4389"/>
    <property type="match status" value="1"/>
</dbReference>
<dbReference type="AlphaFoldDB" id="A0A9E5JTQ3"/>
<keyword evidence="1" id="KW-1133">Transmembrane helix</keyword>
<feature type="transmembrane region" description="Helical" evidence="1">
    <location>
        <begin position="20"/>
        <end position="48"/>
    </location>
</feature>
<dbReference type="Proteomes" id="UP000787472">
    <property type="component" value="Unassembled WGS sequence"/>
</dbReference>
<dbReference type="EMBL" id="JAAONZ010000002">
    <property type="protein sequence ID" value="NHO64410.1"/>
    <property type="molecule type" value="Genomic_DNA"/>
</dbReference>
<organism evidence="2 3">
    <name type="scientific">Pseudomaricurvus hydrocarbonicus</name>
    <dbReference type="NCBI Taxonomy" id="1470433"/>
    <lineage>
        <taxon>Bacteria</taxon>
        <taxon>Pseudomonadati</taxon>
        <taxon>Pseudomonadota</taxon>
        <taxon>Gammaproteobacteria</taxon>
        <taxon>Cellvibrionales</taxon>
        <taxon>Cellvibrionaceae</taxon>
        <taxon>Pseudomaricurvus</taxon>
    </lineage>
</organism>
<evidence type="ECO:0000313" key="3">
    <source>
        <dbReference type="Proteomes" id="UP000787472"/>
    </source>
</evidence>
<protein>
    <submittedName>
        <fullName evidence="2">DUF4389 domain-containing protein</fullName>
    </submittedName>
</protein>
<evidence type="ECO:0000313" key="2">
    <source>
        <dbReference type="EMBL" id="NHO64410.1"/>
    </source>
</evidence>
<name>A0A9E5JTQ3_9GAMM</name>
<accession>A0A9E5JTQ3</accession>
<evidence type="ECO:0000256" key="1">
    <source>
        <dbReference type="SAM" id="Phobius"/>
    </source>
</evidence>
<keyword evidence="1" id="KW-0472">Membrane</keyword>
<comment type="caution">
    <text evidence="2">The sequence shown here is derived from an EMBL/GenBank/DDBJ whole genome shotgun (WGS) entry which is preliminary data.</text>
</comment>
<sequence length="93" mass="10957">MDEKLKSNLLSSTHWFRLVFMLLFAVILQVAAAVMWIVVILQFLFSLFTGQNNGNLRKFGHSLSVYIFQTWQFLCYSSEEKPYPFQDWPDQGE</sequence>
<proteinExistence type="predicted"/>